<keyword evidence="1" id="KW-0812">Transmembrane</keyword>
<evidence type="ECO:0000256" key="1">
    <source>
        <dbReference type="SAM" id="Phobius"/>
    </source>
</evidence>
<protein>
    <submittedName>
        <fullName evidence="2">ABC-type polysaccharide/polyol phosphate export permease</fullName>
    </submittedName>
</protein>
<dbReference type="Proteomes" id="UP001549019">
    <property type="component" value="Unassembled WGS sequence"/>
</dbReference>
<keyword evidence="1" id="KW-0472">Membrane</keyword>
<proteinExistence type="predicted"/>
<reference evidence="2 3" key="1">
    <citation type="submission" date="2024-05" db="EMBL/GenBank/DDBJ databases">
        <title>Genomic Encyclopedia of Type Strains, Phase IV (KMG-IV): sequencing the most valuable type-strain genomes for metagenomic binning, comparative biology and taxonomic classification.</title>
        <authorList>
            <person name="Goeker M."/>
        </authorList>
    </citation>
    <scope>NUCLEOTIDE SEQUENCE [LARGE SCALE GENOMIC DNA]</scope>
    <source>
        <strain evidence="2 3">DSM 25286</strain>
    </source>
</reference>
<gene>
    <name evidence="2" type="ORF">ABHD89_001905</name>
</gene>
<keyword evidence="1" id="KW-1133">Transmembrane helix</keyword>
<feature type="transmembrane region" description="Helical" evidence="1">
    <location>
        <begin position="91"/>
        <end position="118"/>
    </location>
</feature>
<evidence type="ECO:0000313" key="2">
    <source>
        <dbReference type="EMBL" id="MET3111490.1"/>
    </source>
</evidence>
<feature type="transmembrane region" description="Helical" evidence="1">
    <location>
        <begin position="158"/>
        <end position="176"/>
    </location>
</feature>
<organism evidence="2 3">
    <name type="scientific">Salinicoccus halitifaciens</name>
    <dbReference type="NCBI Taxonomy" id="1073415"/>
    <lineage>
        <taxon>Bacteria</taxon>
        <taxon>Bacillati</taxon>
        <taxon>Bacillota</taxon>
        <taxon>Bacilli</taxon>
        <taxon>Bacillales</taxon>
        <taxon>Staphylococcaceae</taxon>
        <taxon>Salinicoccus</taxon>
    </lineage>
</organism>
<feature type="transmembrane region" description="Helical" evidence="1">
    <location>
        <begin position="27"/>
        <end position="45"/>
    </location>
</feature>
<evidence type="ECO:0000313" key="3">
    <source>
        <dbReference type="Proteomes" id="UP001549019"/>
    </source>
</evidence>
<comment type="caution">
    <text evidence="2">The sequence shown here is derived from an EMBL/GenBank/DDBJ whole genome shotgun (WGS) entry which is preliminary data.</text>
</comment>
<feature type="transmembrane region" description="Helical" evidence="1">
    <location>
        <begin position="51"/>
        <end position="71"/>
    </location>
</feature>
<feature type="transmembrane region" description="Helical" evidence="1">
    <location>
        <begin position="217"/>
        <end position="234"/>
    </location>
</feature>
<dbReference type="RefSeq" id="WP_230821408.1">
    <property type="nucleotide sequence ID" value="NZ_JAJNCU010000002.1"/>
</dbReference>
<keyword evidence="3" id="KW-1185">Reference proteome</keyword>
<dbReference type="EMBL" id="JBDZDV010000005">
    <property type="protein sequence ID" value="MET3111490.1"/>
    <property type="molecule type" value="Genomic_DNA"/>
</dbReference>
<accession>A0ABV2EBU4</accession>
<name>A0ABV2EBU4_9STAP</name>
<feature type="transmembrane region" description="Helical" evidence="1">
    <location>
        <begin position="130"/>
        <end position="151"/>
    </location>
</feature>
<sequence>MKQKINYLIREFFHQVEEYKAHNLTPLLMYVICAVFLLIGALTLSEAENVRYLYLVMGLMATIWLFSMVVLNRNIVFIKDSIVKISYVSVFYRIMPVILFQTFIFVLFMAVNAAIVSLSLNDWMINLFTMMYYIVLGVLLIVPFILFYLIVNSPNDKFNMLVFIILVLAVPILYLPEQLPSGLESLLSLNPFYYVVNGLQTNAVNIAWNINRLPHDVLFFAQMGLLYLWIFKLYDKMKFTFYDFNRKHRGSADGAVE</sequence>